<dbReference type="AlphaFoldDB" id="A0AA35Q0A4"/>
<name>A0AA35Q0A4_9HYPO</name>
<evidence type="ECO:0000313" key="1">
    <source>
        <dbReference type="EMBL" id="CAI6090918.1"/>
    </source>
</evidence>
<proteinExistence type="predicted"/>
<dbReference type="EMBL" id="CABFNP030001042">
    <property type="protein sequence ID" value="CAI6090918.1"/>
    <property type="molecule type" value="Genomic_DNA"/>
</dbReference>
<evidence type="ECO:0000313" key="2">
    <source>
        <dbReference type="Proteomes" id="UP001160390"/>
    </source>
</evidence>
<sequence length="185" mass="20568">MEMEPFIMPMWNPAEHRTEGHTAPIRTITVNTIRRKTSTLSASAGFYESNKPRNTYPWARAAASLPVARCPSFAGVACMRTKYVPPEDPAGTCMSVGATNELPCTWKNRLRALRFTLLFAVEPLASLDDDEIFSSFAHRGMVCTCAHHVPVHLRLLVGSGRVMLHSERHAMQYFASLFLTGIALC</sequence>
<dbReference type="Proteomes" id="UP001160390">
    <property type="component" value="Unassembled WGS sequence"/>
</dbReference>
<comment type="caution">
    <text evidence="1">The sequence shown here is derived from an EMBL/GenBank/DDBJ whole genome shotgun (WGS) entry which is preliminary data.</text>
</comment>
<protein>
    <submittedName>
        <fullName evidence="1">Uncharacterized protein</fullName>
    </submittedName>
</protein>
<gene>
    <name evidence="1" type="ORF">CCHLO57077_00010151</name>
</gene>
<organism evidence="1 2">
    <name type="scientific">Clonostachys chloroleuca</name>
    <dbReference type="NCBI Taxonomy" id="1926264"/>
    <lineage>
        <taxon>Eukaryota</taxon>
        <taxon>Fungi</taxon>
        <taxon>Dikarya</taxon>
        <taxon>Ascomycota</taxon>
        <taxon>Pezizomycotina</taxon>
        <taxon>Sordariomycetes</taxon>
        <taxon>Hypocreomycetidae</taxon>
        <taxon>Hypocreales</taxon>
        <taxon>Bionectriaceae</taxon>
        <taxon>Clonostachys</taxon>
    </lineage>
</organism>
<keyword evidence="2" id="KW-1185">Reference proteome</keyword>
<accession>A0AA35Q0A4</accession>
<reference evidence="1" key="1">
    <citation type="submission" date="2023-01" db="EMBL/GenBank/DDBJ databases">
        <authorList>
            <person name="Piombo E."/>
        </authorList>
    </citation>
    <scope>NUCLEOTIDE SEQUENCE</scope>
</reference>